<evidence type="ECO:0000313" key="14">
    <source>
        <dbReference type="Proteomes" id="UP000076715"/>
    </source>
</evidence>
<evidence type="ECO:0000313" key="13">
    <source>
        <dbReference type="EMBL" id="KZS41547.1"/>
    </source>
</evidence>
<dbReference type="InterPro" id="IPR000531">
    <property type="entry name" value="Beta-barrel_TonB"/>
</dbReference>
<dbReference type="AlphaFoldDB" id="A0A163BMF4"/>
<dbReference type="OrthoDB" id="9758472at2"/>
<keyword evidence="5 9" id="KW-0798">TonB box</keyword>
<evidence type="ECO:0000259" key="12">
    <source>
        <dbReference type="Pfam" id="PF07715"/>
    </source>
</evidence>
<accession>A0A163BMF4</accession>
<organism evidence="13 14">
    <name type="scientific">Aquimarina aggregata</name>
    <dbReference type="NCBI Taxonomy" id="1642818"/>
    <lineage>
        <taxon>Bacteria</taxon>
        <taxon>Pseudomonadati</taxon>
        <taxon>Bacteroidota</taxon>
        <taxon>Flavobacteriia</taxon>
        <taxon>Flavobacteriales</taxon>
        <taxon>Flavobacteriaceae</taxon>
        <taxon>Aquimarina</taxon>
    </lineage>
</organism>
<keyword evidence="10" id="KW-0732">Signal</keyword>
<dbReference type="EMBL" id="LQRT01000004">
    <property type="protein sequence ID" value="KZS41547.1"/>
    <property type="molecule type" value="Genomic_DNA"/>
</dbReference>
<dbReference type="InterPro" id="IPR037066">
    <property type="entry name" value="Plug_dom_sf"/>
</dbReference>
<feature type="signal peptide" evidence="10">
    <location>
        <begin position="1"/>
        <end position="21"/>
    </location>
</feature>
<keyword evidence="6 8" id="KW-0472">Membrane</keyword>
<dbReference type="InterPro" id="IPR012910">
    <property type="entry name" value="Plug_dom"/>
</dbReference>
<evidence type="ECO:0000256" key="6">
    <source>
        <dbReference type="ARBA" id="ARBA00023136"/>
    </source>
</evidence>
<dbReference type="Gene3D" id="2.40.170.20">
    <property type="entry name" value="TonB-dependent receptor, beta-barrel domain"/>
    <property type="match status" value="1"/>
</dbReference>
<dbReference type="SUPFAM" id="SSF56935">
    <property type="entry name" value="Porins"/>
    <property type="match status" value="1"/>
</dbReference>
<evidence type="ECO:0000256" key="8">
    <source>
        <dbReference type="PROSITE-ProRule" id="PRU01360"/>
    </source>
</evidence>
<keyword evidence="7 8" id="KW-0998">Cell outer membrane</keyword>
<comment type="caution">
    <text evidence="13">The sequence shown here is derived from an EMBL/GenBank/DDBJ whole genome shotgun (WGS) entry which is preliminary data.</text>
</comment>
<reference evidence="13 14" key="1">
    <citation type="submission" date="2016-01" db="EMBL/GenBank/DDBJ databases">
        <title>The draft genome sequence of Aquimarina sp. RZW4-3-2.</title>
        <authorList>
            <person name="Wang Y."/>
        </authorList>
    </citation>
    <scope>NUCLEOTIDE SEQUENCE [LARGE SCALE GENOMIC DNA]</scope>
    <source>
        <strain evidence="13 14">RZW4-3-2</strain>
    </source>
</reference>
<dbReference type="RefSeq" id="WP_066311870.1">
    <property type="nucleotide sequence ID" value="NZ_LQRT01000004.1"/>
</dbReference>
<dbReference type="Pfam" id="PF07715">
    <property type="entry name" value="Plug"/>
    <property type="match status" value="1"/>
</dbReference>
<dbReference type="GO" id="GO:0015344">
    <property type="term" value="F:siderophore uptake transmembrane transporter activity"/>
    <property type="evidence" value="ECO:0007669"/>
    <property type="project" value="TreeGrafter"/>
</dbReference>
<dbReference type="PANTHER" id="PTHR30069:SF50">
    <property type="entry name" value="TONB-DEPENDENT RECEPTOR HI_1217-RELATED"/>
    <property type="match status" value="1"/>
</dbReference>
<keyword evidence="2 8" id="KW-0813">Transport</keyword>
<feature type="domain" description="TonB-dependent receptor plug" evidence="12">
    <location>
        <begin position="50"/>
        <end position="156"/>
    </location>
</feature>
<comment type="similarity">
    <text evidence="8 9">Belongs to the TonB-dependent receptor family.</text>
</comment>
<evidence type="ECO:0000256" key="5">
    <source>
        <dbReference type="ARBA" id="ARBA00023077"/>
    </source>
</evidence>
<gene>
    <name evidence="13" type="ORF">AWE51_21305</name>
</gene>
<dbReference type="Pfam" id="PF00593">
    <property type="entry name" value="TonB_dep_Rec_b-barrel"/>
    <property type="match status" value="1"/>
</dbReference>
<feature type="domain" description="TonB-dependent receptor-like beta-barrel" evidence="11">
    <location>
        <begin position="234"/>
        <end position="621"/>
    </location>
</feature>
<dbReference type="PROSITE" id="PS52016">
    <property type="entry name" value="TONB_DEPENDENT_REC_3"/>
    <property type="match status" value="1"/>
</dbReference>
<dbReference type="STRING" id="1642818.AWE51_21305"/>
<evidence type="ECO:0000256" key="3">
    <source>
        <dbReference type="ARBA" id="ARBA00022452"/>
    </source>
</evidence>
<protein>
    <recommendedName>
        <fullName evidence="15">TonB-dependent receptor</fullName>
    </recommendedName>
</protein>
<keyword evidence="4 8" id="KW-0812">Transmembrane</keyword>
<dbReference type="Proteomes" id="UP000076715">
    <property type="component" value="Unassembled WGS sequence"/>
</dbReference>
<evidence type="ECO:0000256" key="9">
    <source>
        <dbReference type="RuleBase" id="RU003357"/>
    </source>
</evidence>
<name>A0A163BMF4_9FLAO</name>
<evidence type="ECO:0008006" key="15">
    <source>
        <dbReference type="Google" id="ProtNLM"/>
    </source>
</evidence>
<dbReference type="InterPro" id="IPR036942">
    <property type="entry name" value="Beta-barrel_TonB_sf"/>
</dbReference>
<proteinExistence type="inferred from homology"/>
<feature type="chain" id="PRO_5007841954" description="TonB-dependent receptor" evidence="10">
    <location>
        <begin position="22"/>
        <end position="647"/>
    </location>
</feature>
<dbReference type="Gene3D" id="2.170.130.10">
    <property type="entry name" value="TonB-dependent receptor, plug domain"/>
    <property type="match status" value="1"/>
</dbReference>
<sequence>MNKKMFFGAAFLMLGSSYLTGQEATSEEKVNELEEVVISDSKFNLKREQSGKVITKITSKELERSQGESVATVLTRTAGVFINGSGGAAGQNLGVYVRGGRNRQVVIRVDGVTVSDPSSSAGDFDLRLLSVNQIKEIEILKGASSTLYGSGAASAVINITTKGESKEKIAASFQSTIGTNQSQDDQDYDINEFVNLASINGTLGKVSYLTSFSNQFADGLSTAEAEGAETDAFSKFNVYTKVGYQWNTNFKFHFFGNLDQYTNEFDAGAGLDGDNEFESKQLRAGSFWEIKYPNGSVTFTNSIAKLERDLTQSSFPSKYEADVFTFDIYNKYKIDNTFYTVIGANGSYSDFNLLSIPFGTSDLVETISDDNAEFDIIDPYANFVYASDFGLNVNAGARLNIHSVYGSQLVYNLNPSYVHTFGSNYIKGLASYSSAYITPSLFQLYDTAFGSGNVDLEPEESRTLEVGVELSHAKRALVSLVYFNRTSENFITFDPNTFVNLNSVNDIKVDGVELELSATVLDDKLFIKSNYTYTNIGKLDDNIRIPEHMVNANIGYQLNDKTYTSLNYQYNTERSDNDFSNPDPITFAPAQVTLDNFGLLDFYINHKLMDNLTVFAALNNITNEEYQEVFGFSTRGRNAKIGFNLTF</sequence>
<evidence type="ECO:0000256" key="2">
    <source>
        <dbReference type="ARBA" id="ARBA00022448"/>
    </source>
</evidence>
<dbReference type="GO" id="GO:0044718">
    <property type="term" value="P:siderophore transmembrane transport"/>
    <property type="evidence" value="ECO:0007669"/>
    <property type="project" value="TreeGrafter"/>
</dbReference>
<dbReference type="GO" id="GO:0009279">
    <property type="term" value="C:cell outer membrane"/>
    <property type="evidence" value="ECO:0007669"/>
    <property type="project" value="UniProtKB-SubCell"/>
</dbReference>
<evidence type="ECO:0000256" key="7">
    <source>
        <dbReference type="ARBA" id="ARBA00023237"/>
    </source>
</evidence>
<comment type="subcellular location">
    <subcellularLocation>
        <location evidence="1 8">Cell outer membrane</location>
        <topology evidence="1 8">Multi-pass membrane protein</topology>
    </subcellularLocation>
</comment>
<dbReference type="PANTHER" id="PTHR30069">
    <property type="entry name" value="TONB-DEPENDENT OUTER MEMBRANE RECEPTOR"/>
    <property type="match status" value="1"/>
</dbReference>
<keyword evidence="14" id="KW-1185">Reference proteome</keyword>
<evidence type="ECO:0000259" key="11">
    <source>
        <dbReference type="Pfam" id="PF00593"/>
    </source>
</evidence>
<evidence type="ECO:0000256" key="4">
    <source>
        <dbReference type="ARBA" id="ARBA00022692"/>
    </source>
</evidence>
<evidence type="ECO:0000256" key="1">
    <source>
        <dbReference type="ARBA" id="ARBA00004571"/>
    </source>
</evidence>
<keyword evidence="3 8" id="KW-1134">Transmembrane beta strand</keyword>
<evidence type="ECO:0000256" key="10">
    <source>
        <dbReference type="SAM" id="SignalP"/>
    </source>
</evidence>
<dbReference type="InterPro" id="IPR039426">
    <property type="entry name" value="TonB-dep_rcpt-like"/>
</dbReference>